<dbReference type="EMBL" id="JAUJEA010000002">
    <property type="protein sequence ID" value="MDN5200874.1"/>
    <property type="molecule type" value="Genomic_DNA"/>
</dbReference>
<dbReference type="PANTHER" id="PTHR33798:SF5">
    <property type="entry name" value="FLAVIN REDUCTASE LIKE DOMAIN-CONTAINING PROTEIN"/>
    <property type="match status" value="1"/>
</dbReference>
<reference evidence="6" key="1">
    <citation type="submission" date="2023-06" db="EMBL/GenBank/DDBJ databases">
        <title>Genomic of Parafulvivirga corallium.</title>
        <authorList>
            <person name="Wang G."/>
        </authorList>
    </citation>
    <scope>NUCLEOTIDE SEQUENCE</scope>
    <source>
        <strain evidence="6">BMA10</strain>
    </source>
</reference>
<evidence type="ECO:0000313" key="6">
    <source>
        <dbReference type="EMBL" id="MDN5200874.1"/>
    </source>
</evidence>
<dbReference type="Pfam" id="PF01613">
    <property type="entry name" value="Flavin_Reduct"/>
    <property type="match status" value="1"/>
</dbReference>
<evidence type="ECO:0000259" key="5">
    <source>
        <dbReference type="SMART" id="SM00903"/>
    </source>
</evidence>
<sequence>MKTIKPKQLSVAEFHGYLLGAVAPRPIAFASTIDKNGNINLSPFSFFNCFSANPPILIFSPARRVRDNTIKHTLENALETKEVVINIVDHKMVEQMSLASTEYDKGINEFIKSGLTELPSTEIKPPRVAESPVSFECKVKEVVALGEEGGAGNLVICEVLVLHIKEEVLDDEGKIDPFKIDLVARMGGDWYCRASEASIFKIPKPNRNKGIGFDNIPEHIRNSKVLTGNNLGRLGNITKLPDQRDVELFKKNPHIKQIMNDHNGDKKSTEIKLHTLAQDLLEKGDLEGAWKALLQRLLP</sequence>
<proteinExistence type="inferred from homology"/>
<feature type="domain" description="Flavin reductase like" evidence="5">
    <location>
        <begin position="20"/>
        <end position="178"/>
    </location>
</feature>
<comment type="similarity">
    <text evidence="4">Belongs to the flavoredoxin family.</text>
</comment>
<keyword evidence="3" id="KW-0288">FMN</keyword>
<keyword evidence="7" id="KW-1185">Reference proteome</keyword>
<comment type="cofactor">
    <cofactor evidence="1">
        <name>FMN</name>
        <dbReference type="ChEBI" id="CHEBI:58210"/>
    </cofactor>
</comment>
<evidence type="ECO:0000256" key="2">
    <source>
        <dbReference type="ARBA" id="ARBA00022630"/>
    </source>
</evidence>
<comment type="caution">
    <text evidence="6">The sequence shown here is derived from an EMBL/GenBank/DDBJ whole genome shotgun (WGS) entry which is preliminary data.</text>
</comment>
<protein>
    <submittedName>
        <fullName evidence="6">Flavin reductase family protein</fullName>
        <ecNumber evidence="6">1.5.1.-</ecNumber>
    </submittedName>
</protein>
<dbReference type="PANTHER" id="PTHR33798">
    <property type="entry name" value="FLAVOPROTEIN OXYGENASE"/>
    <property type="match status" value="1"/>
</dbReference>
<evidence type="ECO:0000256" key="1">
    <source>
        <dbReference type="ARBA" id="ARBA00001917"/>
    </source>
</evidence>
<dbReference type="InterPro" id="IPR002563">
    <property type="entry name" value="Flavin_Rdtase-like_dom"/>
</dbReference>
<dbReference type="RefSeq" id="WP_346750904.1">
    <property type="nucleotide sequence ID" value="NZ_JAUJEA010000002.1"/>
</dbReference>
<name>A0ABT8KJJ1_9BACT</name>
<keyword evidence="2" id="KW-0285">Flavoprotein</keyword>
<organism evidence="6 7">
    <name type="scientific">Splendidivirga corallicola</name>
    <dbReference type="NCBI Taxonomy" id="3051826"/>
    <lineage>
        <taxon>Bacteria</taxon>
        <taxon>Pseudomonadati</taxon>
        <taxon>Bacteroidota</taxon>
        <taxon>Cytophagia</taxon>
        <taxon>Cytophagales</taxon>
        <taxon>Splendidivirgaceae</taxon>
        <taxon>Splendidivirga</taxon>
    </lineage>
</organism>
<accession>A0ABT8KJJ1</accession>
<evidence type="ECO:0000313" key="7">
    <source>
        <dbReference type="Proteomes" id="UP001172082"/>
    </source>
</evidence>
<dbReference type="SUPFAM" id="SSF50475">
    <property type="entry name" value="FMN-binding split barrel"/>
    <property type="match status" value="1"/>
</dbReference>
<dbReference type="SMART" id="SM00903">
    <property type="entry name" value="Flavin_Reduct"/>
    <property type="match status" value="1"/>
</dbReference>
<dbReference type="Gene3D" id="2.30.110.10">
    <property type="entry name" value="Electron Transport, Fmn-binding Protein, Chain A"/>
    <property type="match status" value="1"/>
</dbReference>
<dbReference type="Proteomes" id="UP001172082">
    <property type="component" value="Unassembled WGS sequence"/>
</dbReference>
<dbReference type="EC" id="1.5.1.-" evidence="6"/>
<gene>
    <name evidence="6" type="ORF">QQ008_05865</name>
</gene>
<evidence type="ECO:0000256" key="4">
    <source>
        <dbReference type="ARBA" id="ARBA00038054"/>
    </source>
</evidence>
<evidence type="ECO:0000256" key="3">
    <source>
        <dbReference type="ARBA" id="ARBA00022643"/>
    </source>
</evidence>
<keyword evidence="6" id="KW-0560">Oxidoreductase</keyword>
<dbReference type="GO" id="GO:0016491">
    <property type="term" value="F:oxidoreductase activity"/>
    <property type="evidence" value="ECO:0007669"/>
    <property type="project" value="UniProtKB-KW"/>
</dbReference>
<dbReference type="InterPro" id="IPR012349">
    <property type="entry name" value="Split_barrel_FMN-bd"/>
</dbReference>